<keyword evidence="2" id="KW-1185">Reference proteome</keyword>
<dbReference type="AlphaFoldDB" id="A0AA36D8U3"/>
<name>A0AA36D8U3_9BILA</name>
<sequence length="323" mass="36663">MWLMLVMLLGLLPSTSYTQMCYSCSGICHSEPCNCQTGQCAAEHCFIERKPTETRGVYRITKGCVESPSRTQANCDYDHFADHLQCICHGKFCNDHIFLLSHNLQYRKNLTCRKCSERDPDCSETCQGHWCHEDSTTGASGCGYGPPSLPFFFKGPELFFHTSKLCITMSRGSGVPRRHCICNRNYCNQVRQAYRNTQTTSVMPDLPLRQCFNCELTTQDSAVTASCKQNRCRGHYCTFARHQHILPGGQPITSEKQGCLNVSHSDQIHLGCSKKWLQGAYVEESCACNNSDLCNRDSFTASSNYQHFYLAISLLVFYYYHKI</sequence>
<dbReference type="PANTHER" id="PTHR37433:SF6">
    <property type="entry name" value="ACTIVIN_RECP DOMAIN-CONTAINING PROTEIN"/>
    <property type="match status" value="1"/>
</dbReference>
<evidence type="ECO:0000313" key="2">
    <source>
        <dbReference type="Proteomes" id="UP001177023"/>
    </source>
</evidence>
<organism evidence="1 2">
    <name type="scientific">Mesorhabditis spiculigera</name>
    <dbReference type="NCBI Taxonomy" id="96644"/>
    <lineage>
        <taxon>Eukaryota</taxon>
        <taxon>Metazoa</taxon>
        <taxon>Ecdysozoa</taxon>
        <taxon>Nematoda</taxon>
        <taxon>Chromadorea</taxon>
        <taxon>Rhabditida</taxon>
        <taxon>Rhabditina</taxon>
        <taxon>Rhabditomorpha</taxon>
        <taxon>Rhabditoidea</taxon>
        <taxon>Rhabditidae</taxon>
        <taxon>Mesorhabditinae</taxon>
        <taxon>Mesorhabditis</taxon>
    </lineage>
</organism>
<protein>
    <submittedName>
        <fullName evidence="1">Uncharacterized protein</fullName>
    </submittedName>
</protein>
<reference evidence="1" key="1">
    <citation type="submission" date="2023-06" db="EMBL/GenBank/DDBJ databases">
        <authorList>
            <person name="Delattre M."/>
        </authorList>
    </citation>
    <scope>NUCLEOTIDE SEQUENCE</scope>
    <source>
        <strain evidence="1">AF72</strain>
    </source>
</reference>
<dbReference type="Proteomes" id="UP001177023">
    <property type="component" value="Unassembled WGS sequence"/>
</dbReference>
<evidence type="ECO:0000313" key="1">
    <source>
        <dbReference type="EMBL" id="CAJ0581904.1"/>
    </source>
</evidence>
<accession>A0AA36D8U3</accession>
<proteinExistence type="predicted"/>
<feature type="non-terminal residue" evidence="1">
    <location>
        <position position="323"/>
    </location>
</feature>
<dbReference type="PANTHER" id="PTHR37433">
    <property type="entry name" value="PROTEIN CBG25136-RELATED"/>
    <property type="match status" value="1"/>
</dbReference>
<comment type="caution">
    <text evidence="1">The sequence shown here is derived from an EMBL/GenBank/DDBJ whole genome shotgun (WGS) entry which is preliminary data.</text>
</comment>
<dbReference type="EMBL" id="CATQJA010002664">
    <property type="protein sequence ID" value="CAJ0581904.1"/>
    <property type="molecule type" value="Genomic_DNA"/>
</dbReference>
<gene>
    <name evidence="1" type="ORF">MSPICULIGERA_LOCUS20053</name>
</gene>